<evidence type="ECO:0000313" key="3">
    <source>
        <dbReference type="RefSeq" id="XP_040940181.1"/>
    </source>
</evidence>
<evidence type="ECO:0000256" key="1">
    <source>
        <dbReference type="SAM" id="MobiDB-lite"/>
    </source>
</evidence>
<protein>
    <submittedName>
        <fullName evidence="3">Uncharacterized protein</fullName>
    </submittedName>
</protein>
<keyword evidence="2" id="KW-1185">Reference proteome</keyword>
<evidence type="ECO:0000313" key="2">
    <source>
        <dbReference type="Proteomes" id="UP000818029"/>
    </source>
</evidence>
<feature type="region of interest" description="Disordered" evidence="1">
    <location>
        <begin position="1"/>
        <end position="25"/>
    </location>
</feature>
<dbReference type="RefSeq" id="XP_040940181.1">
    <property type="nucleotide sequence ID" value="XM_041084247.1"/>
</dbReference>
<dbReference type="Proteomes" id="UP000818029">
    <property type="component" value="Chromosome A01"/>
</dbReference>
<organism evidence="2 3">
    <name type="scientific">Gossypium hirsutum</name>
    <name type="common">Upland cotton</name>
    <name type="synonym">Gossypium mexicanum</name>
    <dbReference type="NCBI Taxonomy" id="3635"/>
    <lineage>
        <taxon>Eukaryota</taxon>
        <taxon>Viridiplantae</taxon>
        <taxon>Streptophyta</taxon>
        <taxon>Embryophyta</taxon>
        <taxon>Tracheophyta</taxon>
        <taxon>Spermatophyta</taxon>
        <taxon>Magnoliopsida</taxon>
        <taxon>eudicotyledons</taxon>
        <taxon>Gunneridae</taxon>
        <taxon>Pentapetalae</taxon>
        <taxon>rosids</taxon>
        <taxon>malvids</taxon>
        <taxon>Malvales</taxon>
        <taxon>Malvaceae</taxon>
        <taxon>Malvoideae</taxon>
        <taxon>Gossypium</taxon>
    </lineage>
</organism>
<name>A0ABM2ZC01_GOSHI</name>
<gene>
    <name evidence="3" type="primary">LOC107916889</name>
</gene>
<reference evidence="2" key="1">
    <citation type="journal article" date="2020" name="Nat. Genet.">
        <title>Genomic diversifications of five Gossypium allopolyploid species and their impact on cotton improvement.</title>
        <authorList>
            <person name="Chen Z.J."/>
            <person name="Sreedasyam A."/>
            <person name="Ando A."/>
            <person name="Song Q."/>
            <person name="De Santiago L.M."/>
            <person name="Hulse-Kemp A.M."/>
            <person name="Ding M."/>
            <person name="Ye W."/>
            <person name="Kirkbride R.C."/>
            <person name="Jenkins J."/>
            <person name="Plott C."/>
            <person name="Lovell J."/>
            <person name="Lin Y.M."/>
            <person name="Vaughn R."/>
            <person name="Liu B."/>
            <person name="Simpson S."/>
            <person name="Scheffler B.E."/>
            <person name="Wen L."/>
            <person name="Saski C.A."/>
            <person name="Grover C.E."/>
            <person name="Hu G."/>
            <person name="Conover J.L."/>
            <person name="Carlson J.W."/>
            <person name="Shu S."/>
            <person name="Boston L.B."/>
            <person name="Williams M."/>
            <person name="Peterson D.G."/>
            <person name="McGee K."/>
            <person name="Jones D.C."/>
            <person name="Wendel J.F."/>
            <person name="Stelly D.M."/>
            <person name="Grimwood J."/>
            <person name="Schmutz J."/>
        </authorList>
    </citation>
    <scope>NUCLEOTIDE SEQUENCE [LARGE SCALE GENOMIC DNA]</scope>
    <source>
        <strain evidence="2">cv. TM-1</strain>
    </source>
</reference>
<proteinExistence type="predicted"/>
<reference evidence="3" key="2">
    <citation type="submission" date="2025-08" db="UniProtKB">
        <authorList>
            <consortium name="RefSeq"/>
        </authorList>
    </citation>
    <scope>IDENTIFICATION</scope>
</reference>
<feature type="compositionally biased region" description="Polar residues" evidence="1">
    <location>
        <begin position="12"/>
        <end position="25"/>
    </location>
</feature>
<dbReference type="GeneID" id="107916889"/>
<accession>A0ABM2ZC01</accession>
<sequence length="200" mass="22737">MDTRAAPGRSPIPNSTSRSGAKTISIPSRSTAPRWLLNCLLVLYNARSRSFKNFVKLKHLYTTHTQSQTIERKKPQLFNFKIPNSKFQISQNLQNFPKSQNLQKYHSCWRLEPGATAGCNLLLLSSKLKTRCCSAGPKKAIGVGASSQANVTTGKRKATPQRLFLECIRAYPKFMSFRELKGIMQMEIFWREEMDTNGEY</sequence>